<name>A0ABR2S0X1_9ROSI</name>
<evidence type="ECO:0000313" key="2">
    <source>
        <dbReference type="Proteomes" id="UP001396334"/>
    </source>
</evidence>
<comment type="caution">
    <text evidence="1">The sequence shown here is derived from an EMBL/GenBank/DDBJ whole genome shotgun (WGS) entry which is preliminary data.</text>
</comment>
<keyword evidence="2" id="KW-1185">Reference proteome</keyword>
<proteinExistence type="predicted"/>
<reference evidence="1 2" key="1">
    <citation type="journal article" date="2024" name="G3 (Bethesda)">
        <title>Genome assembly of Hibiscus sabdariffa L. provides insights into metabolisms of medicinal natural products.</title>
        <authorList>
            <person name="Kim T."/>
        </authorList>
    </citation>
    <scope>NUCLEOTIDE SEQUENCE [LARGE SCALE GENOMIC DNA]</scope>
    <source>
        <strain evidence="1">TK-2024</strain>
        <tissue evidence="1">Old leaves</tissue>
    </source>
</reference>
<accession>A0ABR2S0X1</accession>
<sequence>MLKISWYSYQPYICHDCVTDREPITEVAAIQAAQEAIHMILGLSNPSRLARPLENARGPSLATYGKVNSSMEYLHNPTIHGNDPLIHGMCLFIFGMYQFT</sequence>
<gene>
    <name evidence="1" type="ORF">V6N11_033931</name>
</gene>
<protein>
    <recommendedName>
        <fullName evidence="3">DRBM domain-containing protein</fullName>
    </recommendedName>
</protein>
<evidence type="ECO:0000313" key="1">
    <source>
        <dbReference type="EMBL" id="KAK9018886.1"/>
    </source>
</evidence>
<dbReference type="EMBL" id="JBBPBN010000018">
    <property type="protein sequence ID" value="KAK9018886.1"/>
    <property type="molecule type" value="Genomic_DNA"/>
</dbReference>
<organism evidence="1 2">
    <name type="scientific">Hibiscus sabdariffa</name>
    <name type="common">roselle</name>
    <dbReference type="NCBI Taxonomy" id="183260"/>
    <lineage>
        <taxon>Eukaryota</taxon>
        <taxon>Viridiplantae</taxon>
        <taxon>Streptophyta</taxon>
        <taxon>Embryophyta</taxon>
        <taxon>Tracheophyta</taxon>
        <taxon>Spermatophyta</taxon>
        <taxon>Magnoliopsida</taxon>
        <taxon>eudicotyledons</taxon>
        <taxon>Gunneridae</taxon>
        <taxon>Pentapetalae</taxon>
        <taxon>rosids</taxon>
        <taxon>malvids</taxon>
        <taxon>Malvales</taxon>
        <taxon>Malvaceae</taxon>
        <taxon>Malvoideae</taxon>
        <taxon>Hibiscus</taxon>
    </lineage>
</organism>
<dbReference type="Proteomes" id="UP001396334">
    <property type="component" value="Unassembled WGS sequence"/>
</dbReference>
<evidence type="ECO:0008006" key="3">
    <source>
        <dbReference type="Google" id="ProtNLM"/>
    </source>
</evidence>